<protein>
    <submittedName>
        <fullName evidence="1">Uncharacterized protein</fullName>
    </submittedName>
</protein>
<accession>A0A7D5RB98</accession>
<sequence>MTLLTRSGEKQEQAVIVESPAGRGVLYVTTIGLILEIHGRGIYMDLRHEFITSVINTNRNKVVVSWIENKKDSFSFEFRTDKAGEFAKAVSEKHNYSANFSDDHEGHPVDLTGDVKEMIRQCRLEPYNHKLEPLEQKLSEIQSQLDNLSGREYVEIGEQKVALDYQKEPLIKEIDAIKQQRKTIEEMPIIRSSVIPKEVDSVNVWNDCYYDTSRKAYITFNKRFEQMKEARTRDIQVQFDKEMGKESGIIIEESKITIKYGISAIIAKDQDGNPVWHLLPIMTDEMLTDEIVTNRLWSKSDDESVLYETVSEAWLSMGTKGLMLTEREREVGVKRGTYADVPMEQLKLINHRK</sequence>
<dbReference type="Proteomes" id="UP000509478">
    <property type="component" value="Chromosome"/>
</dbReference>
<keyword evidence="2" id="KW-1185">Reference proteome</keyword>
<proteinExistence type="predicted"/>
<dbReference type="KEGG" id="nue:C5F50_08490"/>
<reference evidence="1 2" key="1">
    <citation type="submission" date="2018-02" db="EMBL/GenBank/DDBJ databases">
        <title>Complete genome of Nitrosopumilus ureaphilus PS0.</title>
        <authorList>
            <person name="Qin W."/>
            <person name="Zheng Y."/>
            <person name="Stahl D.A."/>
        </authorList>
    </citation>
    <scope>NUCLEOTIDE SEQUENCE [LARGE SCALE GENOMIC DNA]</scope>
    <source>
        <strain evidence="1 2">PS0</strain>
    </source>
</reference>
<evidence type="ECO:0000313" key="1">
    <source>
        <dbReference type="EMBL" id="QLH07104.1"/>
    </source>
</evidence>
<dbReference type="EMBL" id="CP026995">
    <property type="protein sequence ID" value="QLH07104.1"/>
    <property type="molecule type" value="Genomic_DNA"/>
</dbReference>
<gene>
    <name evidence="1" type="ORF">C5F50_08490</name>
</gene>
<organism evidence="1 2">
    <name type="scientific">Nitrosopumilus ureiphilus</name>
    <dbReference type="NCBI Taxonomy" id="1470067"/>
    <lineage>
        <taxon>Archaea</taxon>
        <taxon>Nitrososphaerota</taxon>
        <taxon>Nitrososphaeria</taxon>
        <taxon>Nitrosopumilales</taxon>
        <taxon>Nitrosopumilaceae</taxon>
        <taxon>Nitrosopumilus</taxon>
    </lineage>
</organism>
<evidence type="ECO:0000313" key="2">
    <source>
        <dbReference type="Proteomes" id="UP000509478"/>
    </source>
</evidence>
<dbReference type="AlphaFoldDB" id="A0A7D5RB98"/>
<name>A0A7D5RB98_9ARCH</name>